<accession>A0A2K1KWT6</accession>
<dbReference type="Gramene" id="Pp3c3_31140V3.1">
    <property type="protein sequence ID" value="PAC:32943042.CDS.1"/>
    <property type="gene ID" value="Pp3c3_31140"/>
</dbReference>
<dbReference type="EnsemblPlants" id="Pp3c3_31140V3.1">
    <property type="protein sequence ID" value="PAC:32943042.CDS.1"/>
    <property type="gene ID" value="Pp3c3_31140"/>
</dbReference>
<feature type="region of interest" description="Disordered" evidence="1">
    <location>
        <begin position="112"/>
        <end position="131"/>
    </location>
</feature>
<sequence>MVLKEELGMTVMNESEPIDTDINTIEGLNIQLNNIGNTINTRVLIQITLRGSPQSKTLFRKLLSATLQQFSALTFADFIGHLQAKALSEALSELHVNTTMAAQYVPLMSNTSNQGRGCGSRGRGGRSGGSGPKCLTAITVARDVMLKLTIMSRKWTPS</sequence>
<reference evidence="3" key="3">
    <citation type="submission" date="2020-12" db="UniProtKB">
        <authorList>
            <consortium name="EnsemblPlants"/>
        </authorList>
    </citation>
    <scope>IDENTIFICATION</scope>
</reference>
<reference evidence="2 4" key="2">
    <citation type="journal article" date="2018" name="Plant J.">
        <title>The Physcomitrella patens chromosome-scale assembly reveals moss genome structure and evolution.</title>
        <authorList>
            <person name="Lang D."/>
            <person name="Ullrich K.K."/>
            <person name="Murat F."/>
            <person name="Fuchs J."/>
            <person name="Jenkins J."/>
            <person name="Haas F.B."/>
            <person name="Piednoel M."/>
            <person name="Gundlach H."/>
            <person name="Van Bel M."/>
            <person name="Meyberg R."/>
            <person name="Vives C."/>
            <person name="Morata J."/>
            <person name="Symeonidi A."/>
            <person name="Hiss M."/>
            <person name="Muchero W."/>
            <person name="Kamisugi Y."/>
            <person name="Saleh O."/>
            <person name="Blanc G."/>
            <person name="Decker E.L."/>
            <person name="van Gessel N."/>
            <person name="Grimwood J."/>
            <person name="Hayes R.D."/>
            <person name="Graham S.W."/>
            <person name="Gunter L.E."/>
            <person name="McDaniel S.F."/>
            <person name="Hoernstein S.N.W."/>
            <person name="Larsson A."/>
            <person name="Li F.W."/>
            <person name="Perroud P.F."/>
            <person name="Phillips J."/>
            <person name="Ranjan P."/>
            <person name="Rokshar D.S."/>
            <person name="Rothfels C.J."/>
            <person name="Schneider L."/>
            <person name="Shu S."/>
            <person name="Stevenson D.W."/>
            <person name="Thummler F."/>
            <person name="Tillich M."/>
            <person name="Villarreal Aguilar J.C."/>
            <person name="Widiez T."/>
            <person name="Wong G.K."/>
            <person name="Wymore A."/>
            <person name="Zhang Y."/>
            <person name="Zimmer A.D."/>
            <person name="Quatrano R.S."/>
            <person name="Mayer K.F.X."/>
            <person name="Goodstein D."/>
            <person name="Casacuberta J.M."/>
            <person name="Vandepoele K."/>
            <person name="Reski R."/>
            <person name="Cuming A.C."/>
            <person name="Tuskan G.A."/>
            <person name="Maumus F."/>
            <person name="Salse J."/>
            <person name="Schmutz J."/>
            <person name="Rensing S.A."/>
        </authorList>
    </citation>
    <scope>NUCLEOTIDE SEQUENCE [LARGE SCALE GENOMIC DNA]</scope>
    <source>
        <strain evidence="3 4">cv. Gransden 2004</strain>
    </source>
</reference>
<reference evidence="2 4" key="1">
    <citation type="journal article" date="2008" name="Science">
        <title>The Physcomitrella genome reveals evolutionary insights into the conquest of land by plants.</title>
        <authorList>
            <person name="Rensing S."/>
            <person name="Lang D."/>
            <person name="Zimmer A."/>
            <person name="Terry A."/>
            <person name="Salamov A."/>
            <person name="Shapiro H."/>
            <person name="Nishiyama T."/>
            <person name="Perroud P.-F."/>
            <person name="Lindquist E."/>
            <person name="Kamisugi Y."/>
            <person name="Tanahashi T."/>
            <person name="Sakakibara K."/>
            <person name="Fujita T."/>
            <person name="Oishi K."/>
            <person name="Shin-I T."/>
            <person name="Kuroki Y."/>
            <person name="Toyoda A."/>
            <person name="Suzuki Y."/>
            <person name="Hashimoto A."/>
            <person name="Yamaguchi K."/>
            <person name="Sugano A."/>
            <person name="Kohara Y."/>
            <person name="Fujiyama A."/>
            <person name="Anterola A."/>
            <person name="Aoki S."/>
            <person name="Ashton N."/>
            <person name="Barbazuk W.B."/>
            <person name="Barker E."/>
            <person name="Bennetzen J."/>
            <person name="Bezanilla M."/>
            <person name="Blankenship R."/>
            <person name="Cho S.H."/>
            <person name="Dutcher S."/>
            <person name="Estelle M."/>
            <person name="Fawcett J.A."/>
            <person name="Gundlach H."/>
            <person name="Hanada K."/>
            <person name="Heyl A."/>
            <person name="Hicks K.A."/>
            <person name="Hugh J."/>
            <person name="Lohr M."/>
            <person name="Mayer K."/>
            <person name="Melkozernov A."/>
            <person name="Murata T."/>
            <person name="Nelson D."/>
            <person name="Pils B."/>
            <person name="Prigge M."/>
            <person name="Reiss B."/>
            <person name="Renner T."/>
            <person name="Rombauts S."/>
            <person name="Rushton P."/>
            <person name="Sanderfoot A."/>
            <person name="Schween G."/>
            <person name="Shiu S.-H."/>
            <person name="Stueber K."/>
            <person name="Theodoulou F.L."/>
            <person name="Tu H."/>
            <person name="Van de Peer Y."/>
            <person name="Verrier P.J."/>
            <person name="Waters E."/>
            <person name="Wood A."/>
            <person name="Yang L."/>
            <person name="Cove D."/>
            <person name="Cuming A."/>
            <person name="Hasebe M."/>
            <person name="Lucas S."/>
            <person name="Mishler D.B."/>
            <person name="Reski R."/>
            <person name="Grigoriev I."/>
            <person name="Quatrano R.S."/>
            <person name="Boore J.L."/>
        </authorList>
    </citation>
    <scope>NUCLEOTIDE SEQUENCE [LARGE SCALE GENOMIC DNA]</scope>
    <source>
        <strain evidence="3 4">cv. Gransden 2004</strain>
    </source>
</reference>
<feature type="compositionally biased region" description="Gly residues" evidence="1">
    <location>
        <begin position="116"/>
        <end position="131"/>
    </location>
</feature>
<dbReference type="PaxDb" id="3218-PP1S55_218V6.1"/>
<evidence type="ECO:0000256" key="1">
    <source>
        <dbReference type="SAM" id="MobiDB-lite"/>
    </source>
</evidence>
<dbReference type="InParanoid" id="A0A2K1KWT6"/>
<keyword evidence="4" id="KW-1185">Reference proteome</keyword>
<evidence type="ECO:0000313" key="2">
    <source>
        <dbReference type="EMBL" id="PNR58210.1"/>
    </source>
</evidence>
<evidence type="ECO:0000313" key="4">
    <source>
        <dbReference type="Proteomes" id="UP000006727"/>
    </source>
</evidence>
<evidence type="ECO:0000313" key="3">
    <source>
        <dbReference type="EnsemblPlants" id="PAC:32943042.CDS.1"/>
    </source>
</evidence>
<dbReference type="EMBL" id="ABEU02000003">
    <property type="protein sequence ID" value="PNR58210.1"/>
    <property type="molecule type" value="Genomic_DNA"/>
</dbReference>
<organism evidence="2">
    <name type="scientific">Physcomitrium patens</name>
    <name type="common">Spreading-leaved earth moss</name>
    <name type="synonym">Physcomitrella patens</name>
    <dbReference type="NCBI Taxonomy" id="3218"/>
    <lineage>
        <taxon>Eukaryota</taxon>
        <taxon>Viridiplantae</taxon>
        <taxon>Streptophyta</taxon>
        <taxon>Embryophyta</taxon>
        <taxon>Bryophyta</taxon>
        <taxon>Bryophytina</taxon>
        <taxon>Bryopsida</taxon>
        <taxon>Funariidae</taxon>
        <taxon>Funariales</taxon>
        <taxon>Funariaceae</taxon>
        <taxon>Physcomitrium</taxon>
    </lineage>
</organism>
<gene>
    <name evidence="2" type="ORF">PHYPA_005205</name>
</gene>
<protein>
    <submittedName>
        <fullName evidence="2 3">Uncharacterized protein</fullName>
    </submittedName>
</protein>
<dbReference type="AlphaFoldDB" id="A0A2K1KWT6"/>
<dbReference type="Proteomes" id="UP000006727">
    <property type="component" value="Chromosome 3"/>
</dbReference>
<name>A0A2K1KWT6_PHYPA</name>
<proteinExistence type="predicted"/>